<evidence type="ECO:0000313" key="1">
    <source>
        <dbReference type="EMBL" id="PTL36605.1"/>
    </source>
</evidence>
<name>A0A2T4TZQ5_9BACT</name>
<sequence length="76" mass="8522">MTVSAKAFGIDRLNIDDRLALVEEIWASICADSASFPLTEAQRAEIDRRIADDEAFPDDVIPWEDIKASMRARLAQ</sequence>
<dbReference type="EMBL" id="NVQC01000013">
    <property type="protein sequence ID" value="PTL36605.1"/>
    <property type="molecule type" value="Genomic_DNA"/>
</dbReference>
<reference evidence="1 2" key="1">
    <citation type="submission" date="2017-09" db="EMBL/GenBank/DDBJ databases">
        <title>Bloom of a denitrifying methanotroph, Candidatus Methylomirabilis limnetica, in a deep stratified lake.</title>
        <authorList>
            <person name="Graf J.S."/>
            <person name="Marchant H.K."/>
            <person name="Tienken D."/>
            <person name="Hach P.F."/>
            <person name="Brand A."/>
            <person name="Schubert C.J."/>
            <person name="Kuypers M.M."/>
            <person name="Milucka J."/>
        </authorList>
    </citation>
    <scope>NUCLEOTIDE SEQUENCE [LARGE SCALE GENOMIC DNA]</scope>
    <source>
        <strain evidence="1 2">Zug</strain>
    </source>
</reference>
<keyword evidence="2" id="KW-1185">Reference proteome</keyword>
<protein>
    <recommendedName>
        <fullName evidence="3">Addiction module protein</fullName>
    </recommendedName>
</protein>
<dbReference type="NCBIfam" id="TIGR02574">
    <property type="entry name" value="stabl_TIGR02574"/>
    <property type="match status" value="1"/>
</dbReference>
<dbReference type="Pfam" id="PF09720">
    <property type="entry name" value="Unstab_antitox"/>
    <property type="match status" value="1"/>
</dbReference>
<dbReference type="Proteomes" id="UP000241436">
    <property type="component" value="Unassembled WGS sequence"/>
</dbReference>
<reference evidence="2" key="2">
    <citation type="journal article" date="2018" name="Environ. Microbiol.">
        <title>Bloom of a denitrifying methanotroph, 'Candidatus Methylomirabilis limnetica', in a deep stratified lake.</title>
        <authorList>
            <person name="Graf J.S."/>
            <person name="Mayr M.J."/>
            <person name="Marchant H.K."/>
            <person name="Tienken D."/>
            <person name="Hach P.F."/>
            <person name="Brand A."/>
            <person name="Schubert C.J."/>
            <person name="Kuypers M.M."/>
            <person name="Milucka J."/>
        </authorList>
    </citation>
    <scope>NUCLEOTIDE SEQUENCE [LARGE SCALE GENOMIC DNA]</scope>
    <source>
        <strain evidence="2">Zug</strain>
    </source>
</reference>
<accession>A0A2T4TZQ5</accession>
<organism evidence="1 2">
    <name type="scientific">Candidatus Methylomirabilis limnetica</name>
    <dbReference type="NCBI Taxonomy" id="2033718"/>
    <lineage>
        <taxon>Bacteria</taxon>
        <taxon>Candidatus Methylomirabilota</taxon>
        <taxon>Candidatus Methylomirabilia</taxon>
        <taxon>Candidatus Methylomirabilales</taxon>
        <taxon>Candidatus Methylomirabilaceae</taxon>
        <taxon>Candidatus Methylomirabilis</taxon>
    </lineage>
</organism>
<evidence type="ECO:0008006" key="3">
    <source>
        <dbReference type="Google" id="ProtNLM"/>
    </source>
</evidence>
<proteinExistence type="predicted"/>
<gene>
    <name evidence="1" type="ORF">CLG94_02670</name>
</gene>
<dbReference type="InterPro" id="IPR013406">
    <property type="entry name" value="CHP02574_addiction_mod"/>
</dbReference>
<dbReference type="AlphaFoldDB" id="A0A2T4TZQ5"/>
<dbReference type="OrthoDB" id="291542at2"/>
<dbReference type="RefSeq" id="WP_107561356.1">
    <property type="nucleotide sequence ID" value="NZ_NVQC01000013.1"/>
</dbReference>
<comment type="caution">
    <text evidence="1">The sequence shown here is derived from an EMBL/GenBank/DDBJ whole genome shotgun (WGS) entry which is preliminary data.</text>
</comment>
<evidence type="ECO:0000313" key="2">
    <source>
        <dbReference type="Proteomes" id="UP000241436"/>
    </source>
</evidence>